<dbReference type="PANTHER" id="PTHR11571">
    <property type="entry name" value="GLUTATHIONE S-TRANSFERASE"/>
    <property type="match status" value="1"/>
</dbReference>
<accession>A0A915D4W6</accession>
<dbReference type="PROSITE" id="PS50405">
    <property type="entry name" value="GST_CTER"/>
    <property type="match status" value="1"/>
</dbReference>
<evidence type="ECO:0000313" key="2">
    <source>
        <dbReference type="Proteomes" id="UP000887574"/>
    </source>
</evidence>
<dbReference type="GO" id="GO:0006749">
    <property type="term" value="P:glutathione metabolic process"/>
    <property type="evidence" value="ECO:0007669"/>
    <property type="project" value="TreeGrafter"/>
</dbReference>
<dbReference type="InterPro" id="IPR050213">
    <property type="entry name" value="GST_superfamily"/>
</dbReference>
<protein>
    <submittedName>
        <fullName evidence="3">GST C-terminal domain-containing protein</fullName>
    </submittedName>
</protein>
<sequence>MYDDFPVILTYNNFLIFSALAGQGDWEQAKVDEFADFHKDVMLLFCQFQVLCIYLPVDKKKSPETVSNALKAAEELFPFYERQLQAFDSGLLFPSITWADFFVADFFETFSRAFPVIWSGYPTLQQYHQKVHSLPQLVNYLKTRKSTPN</sequence>
<proteinExistence type="predicted"/>
<evidence type="ECO:0000313" key="3">
    <source>
        <dbReference type="WBParaSite" id="jg15609"/>
    </source>
</evidence>
<dbReference type="SUPFAM" id="SSF47616">
    <property type="entry name" value="GST C-terminal domain-like"/>
    <property type="match status" value="1"/>
</dbReference>
<dbReference type="Gene3D" id="1.20.1050.10">
    <property type="match status" value="1"/>
</dbReference>
<dbReference type="CDD" id="cd03192">
    <property type="entry name" value="GST_C_Sigma_like"/>
    <property type="match status" value="1"/>
</dbReference>
<reference evidence="3" key="1">
    <citation type="submission" date="2022-11" db="UniProtKB">
        <authorList>
            <consortium name="WormBaseParasite"/>
        </authorList>
    </citation>
    <scope>IDENTIFICATION</scope>
</reference>
<dbReference type="Proteomes" id="UP000887574">
    <property type="component" value="Unplaced"/>
</dbReference>
<dbReference type="WBParaSite" id="jg15609">
    <property type="protein sequence ID" value="jg15609"/>
    <property type="gene ID" value="jg15609"/>
</dbReference>
<organism evidence="2 3">
    <name type="scientific">Ditylenchus dipsaci</name>
    <dbReference type="NCBI Taxonomy" id="166011"/>
    <lineage>
        <taxon>Eukaryota</taxon>
        <taxon>Metazoa</taxon>
        <taxon>Ecdysozoa</taxon>
        <taxon>Nematoda</taxon>
        <taxon>Chromadorea</taxon>
        <taxon>Rhabditida</taxon>
        <taxon>Tylenchina</taxon>
        <taxon>Tylenchomorpha</taxon>
        <taxon>Sphaerularioidea</taxon>
        <taxon>Anguinidae</taxon>
        <taxon>Anguininae</taxon>
        <taxon>Ditylenchus</taxon>
    </lineage>
</organism>
<name>A0A915D4W6_9BILA</name>
<feature type="domain" description="GST C-terminal" evidence="1">
    <location>
        <begin position="24"/>
        <end position="149"/>
    </location>
</feature>
<dbReference type="InterPro" id="IPR004046">
    <property type="entry name" value="GST_C"/>
</dbReference>
<dbReference type="AlphaFoldDB" id="A0A915D4W6"/>
<dbReference type="InterPro" id="IPR010987">
    <property type="entry name" value="Glutathione-S-Trfase_C-like"/>
</dbReference>
<dbReference type="InterPro" id="IPR036282">
    <property type="entry name" value="Glutathione-S-Trfase_C_sf"/>
</dbReference>
<evidence type="ECO:0000259" key="1">
    <source>
        <dbReference type="PROSITE" id="PS50405"/>
    </source>
</evidence>
<dbReference type="PANTHER" id="PTHR11571:SF256">
    <property type="entry name" value="GST C-TERMINAL DOMAIN-CONTAINING PROTEIN-RELATED"/>
    <property type="match status" value="1"/>
</dbReference>
<dbReference type="GO" id="GO:0004364">
    <property type="term" value="F:glutathione transferase activity"/>
    <property type="evidence" value="ECO:0007669"/>
    <property type="project" value="TreeGrafter"/>
</dbReference>
<keyword evidence="2" id="KW-1185">Reference proteome</keyword>
<dbReference type="Pfam" id="PF14497">
    <property type="entry name" value="GST_C_3"/>
    <property type="match status" value="1"/>
</dbReference>